<dbReference type="GO" id="GO:0004386">
    <property type="term" value="F:helicase activity"/>
    <property type="evidence" value="ECO:0007669"/>
    <property type="project" value="UniProtKB-KW"/>
</dbReference>
<organism evidence="2 3">
    <name type="scientific">Brachionus plicatilis</name>
    <name type="common">Marine rotifer</name>
    <name type="synonym">Brachionus muelleri</name>
    <dbReference type="NCBI Taxonomy" id="10195"/>
    <lineage>
        <taxon>Eukaryota</taxon>
        <taxon>Metazoa</taxon>
        <taxon>Spiralia</taxon>
        <taxon>Gnathifera</taxon>
        <taxon>Rotifera</taxon>
        <taxon>Eurotatoria</taxon>
        <taxon>Monogononta</taxon>
        <taxon>Pseudotrocha</taxon>
        <taxon>Ploima</taxon>
        <taxon>Brachionidae</taxon>
        <taxon>Brachionus</taxon>
    </lineage>
</organism>
<dbReference type="AlphaFoldDB" id="A0A3M7SAA2"/>
<accession>A0A3M7SAA2</accession>
<feature type="compositionally biased region" description="Polar residues" evidence="1">
    <location>
        <begin position="1"/>
        <end position="13"/>
    </location>
</feature>
<evidence type="ECO:0000313" key="3">
    <source>
        <dbReference type="Proteomes" id="UP000276133"/>
    </source>
</evidence>
<dbReference type="Proteomes" id="UP000276133">
    <property type="component" value="Unassembled WGS sequence"/>
</dbReference>
<keyword evidence="2" id="KW-0347">Helicase</keyword>
<feature type="region of interest" description="Disordered" evidence="1">
    <location>
        <begin position="1"/>
        <end position="32"/>
    </location>
</feature>
<protein>
    <submittedName>
        <fullName evidence="2">ATP-dependent DNA helicase pif1</fullName>
    </submittedName>
</protein>
<name>A0A3M7SAA2_BRAPC</name>
<dbReference type="EMBL" id="REGN01001762">
    <property type="protein sequence ID" value="RNA32692.1"/>
    <property type="molecule type" value="Genomic_DNA"/>
</dbReference>
<keyword evidence="3" id="KW-1185">Reference proteome</keyword>
<keyword evidence="2" id="KW-0067">ATP-binding</keyword>
<gene>
    <name evidence="2" type="ORF">BpHYR1_000853</name>
</gene>
<keyword evidence="2" id="KW-0378">Hydrolase</keyword>
<reference evidence="2 3" key="1">
    <citation type="journal article" date="2018" name="Sci. Rep.">
        <title>Genomic signatures of local adaptation to the degree of environmental predictability in rotifers.</title>
        <authorList>
            <person name="Franch-Gras L."/>
            <person name="Hahn C."/>
            <person name="Garcia-Roger E.M."/>
            <person name="Carmona M.J."/>
            <person name="Serra M."/>
            <person name="Gomez A."/>
        </authorList>
    </citation>
    <scope>NUCLEOTIDE SEQUENCE [LARGE SCALE GENOMIC DNA]</scope>
    <source>
        <strain evidence="2">HYR1</strain>
    </source>
</reference>
<evidence type="ECO:0000313" key="2">
    <source>
        <dbReference type="EMBL" id="RNA32692.1"/>
    </source>
</evidence>
<dbReference type="OrthoDB" id="6141723at2759"/>
<evidence type="ECO:0000256" key="1">
    <source>
        <dbReference type="SAM" id="MobiDB-lite"/>
    </source>
</evidence>
<keyword evidence="2" id="KW-0547">Nucleotide-binding</keyword>
<dbReference type="STRING" id="10195.A0A3M7SAA2"/>
<sequence>MSSASILENNFNDTVEDAEPLTKNKRSTAGQTRCTVHVSDNEHSNHPEEEDFVTIPIAVKEKIKYLRQLGQTKRSIKKNLIKEGIQPPTDNQIQYIINSVSIDNNKNCTMNELKEWCELHSTIPENDDDKVFVGKFEYVAIPNQIFRVFLTSKRLIKTIENCQHFLSDATYKLNNNMPIINFIAHNSSGAGRKLKSDQFAGLSNSIYCSINSKICLTSNIWTSTGLVNSAGGTIKDIIVSEDYKPGDLPEAVIIEFLDYTGPQLFDEPHKKN</sequence>
<comment type="caution">
    <text evidence="2">The sequence shown here is derived from an EMBL/GenBank/DDBJ whole genome shotgun (WGS) entry which is preliminary data.</text>
</comment>
<proteinExistence type="predicted"/>